<feature type="region of interest" description="Disordered" evidence="1">
    <location>
        <begin position="100"/>
        <end position="119"/>
    </location>
</feature>
<comment type="caution">
    <text evidence="2">The sequence shown here is derived from an EMBL/GenBank/DDBJ whole genome shotgun (WGS) entry which is preliminary data.</text>
</comment>
<protein>
    <submittedName>
        <fullName evidence="2">Uncharacterized protein</fullName>
    </submittedName>
</protein>
<keyword evidence="3" id="KW-1185">Reference proteome</keyword>
<dbReference type="EMBL" id="JAJSOW010000002">
    <property type="protein sequence ID" value="KAI9197535.1"/>
    <property type="molecule type" value="Genomic_DNA"/>
</dbReference>
<gene>
    <name evidence="2" type="ORF">LWI28_000114</name>
</gene>
<reference evidence="2 3" key="1">
    <citation type="journal article" date="2022" name="Plant J.">
        <title>Strategies of tolerance reflected in two North American maple genomes.</title>
        <authorList>
            <person name="McEvoy S.L."/>
            <person name="Sezen U.U."/>
            <person name="Trouern-Trend A."/>
            <person name="McMahon S.M."/>
            <person name="Schaberg P.G."/>
            <person name="Yang J."/>
            <person name="Wegrzyn J.L."/>
            <person name="Swenson N.G."/>
        </authorList>
    </citation>
    <scope>NUCLEOTIDE SEQUENCE [LARGE SCALE GENOMIC DNA]</scope>
    <source>
        <strain evidence="2">91603</strain>
    </source>
</reference>
<accession>A0AAD5JNS6</accession>
<evidence type="ECO:0000256" key="1">
    <source>
        <dbReference type="SAM" id="MobiDB-lite"/>
    </source>
</evidence>
<organism evidence="2 3">
    <name type="scientific">Acer negundo</name>
    <name type="common">Box elder</name>
    <dbReference type="NCBI Taxonomy" id="4023"/>
    <lineage>
        <taxon>Eukaryota</taxon>
        <taxon>Viridiplantae</taxon>
        <taxon>Streptophyta</taxon>
        <taxon>Embryophyta</taxon>
        <taxon>Tracheophyta</taxon>
        <taxon>Spermatophyta</taxon>
        <taxon>Magnoliopsida</taxon>
        <taxon>eudicotyledons</taxon>
        <taxon>Gunneridae</taxon>
        <taxon>Pentapetalae</taxon>
        <taxon>rosids</taxon>
        <taxon>malvids</taxon>
        <taxon>Sapindales</taxon>
        <taxon>Sapindaceae</taxon>
        <taxon>Hippocastanoideae</taxon>
        <taxon>Acereae</taxon>
        <taxon>Acer</taxon>
    </lineage>
</organism>
<evidence type="ECO:0000313" key="2">
    <source>
        <dbReference type="EMBL" id="KAI9197535.1"/>
    </source>
</evidence>
<name>A0AAD5JNS6_ACENE</name>
<dbReference type="Proteomes" id="UP001064489">
    <property type="component" value="Chromosome 13"/>
</dbReference>
<sequence length="168" mass="19345">MAALGFNFNGNEEEIVEYVMIREREEDESRKEKGLVKVEKRRKVKSVVLNLKLTLLFIQKSKLDVFDNRVVRGHRGKGFGGFMNFKVGFKKVDRKSLEPPKLKLASPSSPDVRFESKEKSQEGKVSVNLKHISPVLMPNWSSCLAIKGHVMKCRNFKNNFKLSLNLYE</sequence>
<evidence type="ECO:0000313" key="3">
    <source>
        <dbReference type="Proteomes" id="UP001064489"/>
    </source>
</evidence>
<proteinExistence type="predicted"/>
<dbReference type="AlphaFoldDB" id="A0AAD5JNS6"/>